<feature type="signal peptide" evidence="1">
    <location>
        <begin position="1"/>
        <end position="23"/>
    </location>
</feature>
<dbReference type="RefSeq" id="WP_394825585.1">
    <property type="nucleotide sequence ID" value="NZ_CP089984.1"/>
</dbReference>
<organism evidence="2 3">
    <name type="scientific">Pendulispora albinea</name>
    <dbReference type="NCBI Taxonomy" id="2741071"/>
    <lineage>
        <taxon>Bacteria</taxon>
        <taxon>Pseudomonadati</taxon>
        <taxon>Myxococcota</taxon>
        <taxon>Myxococcia</taxon>
        <taxon>Myxococcales</taxon>
        <taxon>Sorangiineae</taxon>
        <taxon>Pendulisporaceae</taxon>
        <taxon>Pendulispora</taxon>
    </lineage>
</organism>
<proteinExistence type="predicted"/>
<name>A0ABZ2LYE8_9BACT</name>
<feature type="chain" id="PRO_5045624499" description="Outer membrane protein beta-barrel domain-containing protein" evidence="1">
    <location>
        <begin position="24"/>
        <end position="242"/>
    </location>
</feature>
<keyword evidence="1" id="KW-0732">Signal</keyword>
<evidence type="ECO:0000256" key="1">
    <source>
        <dbReference type="SAM" id="SignalP"/>
    </source>
</evidence>
<gene>
    <name evidence="2" type="ORF">LZC94_01495</name>
</gene>
<accession>A0ABZ2LYE8</accession>
<dbReference type="EMBL" id="CP089984">
    <property type="protein sequence ID" value="WXB15954.1"/>
    <property type="molecule type" value="Genomic_DNA"/>
</dbReference>
<reference evidence="2 3" key="1">
    <citation type="submission" date="2021-12" db="EMBL/GenBank/DDBJ databases">
        <title>Discovery of the Pendulisporaceae a myxobacterial family with distinct sporulation behavior and unique specialized metabolism.</title>
        <authorList>
            <person name="Garcia R."/>
            <person name="Popoff A."/>
            <person name="Bader C.D."/>
            <person name="Loehr J."/>
            <person name="Walesch S."/>
            <person name="Walt C."/>
            <person name="Boldt J."/>
            <person name="Bunk B."/>
            <person name="Haeckl F.J.F.P.J."/>
            <person name="Gunesch A.P."/>
            <person name="Birkelbach J."/>
            <person name="Nuebel U."/>
            <person name="Pietschmann T."/>
            <person name="Bach T."/>
            <person name="Mueller R."/>
        </authorList>
    </citation>
    <scope>NUCLEOTIDE SEQUENCE [LARGE SCALE GENOMIC DNA]</scope>
    <source>
        <strain evidence="2 3">MSr11954</strain>
    </source>
</reference>
<protein>
    <recommendedName>
        <fullName evidence="4">Outer membrane protein beta-barrel domain-containing protein</fullName>
    </recommendedName>
</protein>
<sequence>MRRMILTVGVLGAALLAASPASAQGKLDLGEKGQFILSADRLMPLFSYQSFKTGDDNNSDSTSSSNISFVTSNLTHRTVFDVPRLALDYAVIDSLTVGGSVFVGFDVGSDVTQKRNGTSTSTDGAKTNFFGFAPRVGYVLNLTHNIAFWPRGGLSYIRRSTTIKGQNDAEETTSANQFALDIEPMFVISPAQHFGITIGPNIDIPLTGTAKNERKANGRTDSSSVDSTQFYFGINAGLLGYF</sequence>
<evidence type="ECO:0000313" key="3">
    <source>
        <dbReference type="Proteomes" id="UP001370348"/>
    </source>
</evidence>
<keyword evidence="3" id="KW-1185">Reference proteome</keyword>
<dbReference type="Proteomes" id="UP001370348">
    <property type="component" value="Chromosome"/>
</dbReference>
<evidence type="ECO:0000313" key="2">
    <source>
        <dbReference type="EMBL" id="WXB15954.1"/>
    </source>
</evidence>
<evidence type="ECO:0008006" key="4">
    <source>
        <dbReference type="Google" id="ProtNLM"/>
    </source>
</evidence>